<dbReference type="SUPFAM" id="SSF50475">
    <property type="entry name" value="FMN-binding split barrel"/>
    <property type="match status" value="1"/>
</dbReference>
<organism evidence="1 2">
    <name type="scientific">Dankookia rubra</name>
    <dbReference type="NCBI Taxonomy" id="1442381"/>
    <lineage>
        <taxon>Bacteria</taxon>
        <taxon>Pseudomonadati</taxon>
        <taxon>Pseudomonadota</taxon>
        <taxon>Alphaproteobacteria</taxon>
        <taxon>Acetobacterales</taxon>
        <taxon>Roseomonadaceae</taxon>
        <taxon>Dankookia</taxon>
    </lineage>
</organism>
<dbReference type="RefSeq" id="WP_133288694.1">
    <property type="nucleotide sequence ID" value="NZ_SMSJ01000011.1"/>
</dbReference>
<reference evidence="1 2" key="1">
    <citation type="journal article" date="2016" name="J. Microbiol.">
        <title>Dankookia rubra gen. nov., sp. nov., an alphaproteobacterium isolated from sediment of a shallow stream.</title>
        <authorList>
            <person name="Kim W.H."/>
            <person name="Kim D.H."/>
            <person name="Kang K."/>
            <person name="Ahn T.Y."/>
        </authorList>
    </citation>
    <scope>NUCLEOTIDE SEQUENCE [LARGE SCALE GENOMIC DNA]</scope>
    <source>
        <strain evidence="1 2">JCM30602</strain>
    </source>
</reference>
<dbReference type="PANTHER" id="PTHR34071:SF2">
    <property type="entry name" value="FLAVIN-NUCLEOTIDE-BINDING PROTEIN"/>
    <property type="match status" value="1"/>
</dbReference>
<dbReference type="Proteomes" id="UP000295096">
    <property type="component" value="Unassembled WGS sequence"/>
</dbReference>
<keyword evidence="2" id="KW-1185">Reference proteome</keyword>
<dbReference type="AlphaFoldDB" id="A0A4R5QIF5"/>
<dbReference type="OrthoDB" id="116031at2"/>
<dbReference type="Gene3D" id="2.30.110.10">
    <property type="entry name" value="Electron Transport, Fmn-binding Protein, Chain A"/>
    <property type="match status" value="1"/>
</dbReference>
<accession>A0A4R5QIF5</accession>
<evidence type="ECO:0000313" key="2">
    <source>
        <dbReference type="Proteomes" id="UP000295096"/>
    </source>
</evidence>
<dbReference type="InterPro" id="IPR024747">
    <property type="entry name" value="Pyridox_Oxase-rel"/>
</dbReference>
<gene>
    <name evidence="1" type="ORF">E2C06_11200</name>
</gene>
<name>A0A4R5QIF5_9PROT</name>
<dbReference type="InterPro" id="IPR012349">
    <property type="entry name" value="Split_barrel_FMN-bd"/>
</dbReference>
<proteinExistence type="predicted"/>
<comment type="caution">
    <text evidence="1">The sequence shown here is derived from an EMBL/GenBank/DDBJ whole genome shotgun (WGS) entry which is preliminary data.</text>
</comment>
<sequence length="244" mass="27162">MPDLPSPGASYPVTPRNKVRRLHERARYDHASVHAILDSAMLCHIAYVIDGMPYCTPTAFWREGTHLYWHGSSASRMLRTQKPGLPVCLTVSHLDSLVLARCGFNHSVDYRSAMCFGTAHIIDDLDHKARALDAMIDRFYPGRNAELRPSTTQELKATMVVGMEIESAAAKVRAKGVGDEEEDYALPIYAARFPVRQVIGAAEPCPRMPQGVAYPPGLAGFRDGRRLDEIMLESHHRLYGDTTD</sequence>
<dbReference type="PANTHER" id="PTHR34071">
    <property type="entry name" value="5-NITROIMIDAZOLE ANTIBIOTICS RESISTANCE PROTEIN, NIMA-FAMILY-RELATED PROTEIN-RELATED"/>
    <property type="match status" value="1"/>
</dbReference>
<dbReference type="EMBL" id="SMSJ01000011">
    <property type="protein sequence ID" value="TDH62431.1"/>
    <property type="molecule type" value="Genomic_DNA"/>
</dbReference>
<evidence type="ECO:0000313" key="1">
    <source>
        <dbReference type="EMBL" id="TDH62431.1"/>
    </source>
</evidence>
<dbReference type="Pfam" id="PF12900">
    <property type="entry name" value="Pyridox_ox_2"/>
    <property type="match status" value="1"/>
</dbReference>
<protein>
    <submittedName>
        <fullName evidence="1">Pyridoxamine 5'-phosphate oxidase family protein</fullName>
    </submittedName>
</protein>